<dbReference type="Proteomes" id="UP000298460">
    <property type="component" value="Unassembled WGS sequence"/>
</dbReference>
<dbReference type="Gene3D" id="3.40.50.620">
    <property type="entry name" value="HUPs"/>
    <property type="match status" value="1"/>
</dbReference>
<feature type="domain" description="UspA" evidence="2">
    <location>
        <begin position="10"/>
        <end position="120"/>
    </location>
</feature>
<keyword evidence="4" id="KW-1185">Reference proteome</keyword>
<protein>
    <submittedName>
        <fullName evidence="3">Universal stress protein</fullName>
    </submittedName>
</protein>
<evidence type="ECO:0000256" key="1">
    <source>
        <dbReference type="ARBA" id="ARBA00008791"/>
    </source>
</evidence>
<sequence>MIRRGVIQLKKILVATDGSEYSRRALKTAVDLARKFDSEIEILFVIRMPKEYDTNIYNYQILLEQIEEEGERTIVATFEGTDLIGVTLKSKKLHGNPGNVIIQEVENENIDLVVMGSHIQEFFRAGCDDYISKPVDLGVLQRKLEEFIARQEA</sequence>
<evidence type="ECO:0000313" key="3">
    <source>
        <dbReference type="EMBL" id="TGE35555.1"/>
    </source>
</evidence>
<dbReference type="PRINTS" id="PR01438">
    <property type="entry name" value="UNVRSLSTRESS"/>
</dbReference>
<dbReference type="Pfam" id="PF00582">
    <property type="entry name" value="Usp"/>
    <property type="match status" value="1"/>
</dbReference>
<evidence type="ECO:0000259" key="2">
    <source>
        <dbReference type="Pfam" id="PF00582"/>
    </source>
</evidence>
<dbReference type="InterPro" id="IPR014729">
    <property type="entry name" value="Rossmann-like_a/b/a_fold"/>
</dbReference>
<organism evidence="3 4">
    <name type="scientific">Desulfosporosinus fructosivorans</name>
    <dbReference type="NCBI Taxonomy" id="2018669"/>
    <lineage>
        <taxon>Bacteria</taxon>
        <taxon>Bacillati</taxon>
        <taxon>Bacillota</taxon>
        <taxon>Clostridia</taxon>
        <taxon>Eubacteriales</taxon>
        <taxon>Desulfitobacteriaceae</taxon>
        <taxon>Desulfosporosinus</taxon>
    </lineage>
</organism>
<dbReference type="PANTHER" id="PTHR46268">
    <property type="entry name" value="STRESS RESPONSE PROTEIN NHAX"/>
    <property type="match status" value="1"/>
</dbReference>
<dbReference type="EMBL" id="SPQQ01000013">
    <property type="protein sequence ID" value="TGE35555.1"/>
    <property type="molecule type" value="Genomic_DNA"/>
</dbReference>
<comment type="caution">
    <text evidence="3">The sequence shown here is derived from an EMBL/GenBank/DDBJ whole genome shotgun (WGS) entry which is preliminary data.</text>
</comment>
<dbReference type="InterPro" id="IPR006016">
    <property type="entry name" value="UspA"/>
</dbReference>
<name>A0A4Z0QZQ2_9FIRM</name>
<comment type="similarity">
    <text evidence="1">Belongs to the universal stress protein A family.</text>
</comment>
<reference evidence="3 4" key="1">
    <citation type="submission" date="2019-03" db="EMBL/GenBank/DDBJ databases">
        <title>Draft Genome Sequence of Desulfosporosinus fructosivorans Strain 63.6F, Isolated from Marine Sediment in the Baltic Sea.</title>
        <authorList>
            <person name="Hausmann B."/>
            <person name="Vandieken V."/>
            <person name="Pjevac P."/>
            <person name="Schreck K."/>
            <person name="Herbold C.W."/>
            <person name="Loy A."/>
        </authorList>
    </citation>
    <scope>NUCLEOTIDE SEQUENCE [LARGE SCALE GENOMIC DNA]</scope>
    <source>
        <strain evidence="3 4">63.6F</strain>
    </source>
</reference>
<evidence type="ECO:0000313" key="4">
    <source>
        <dbReference type="Proteomes" id="UP000298460"/>
    </source>
</evidence>
<dbReference type="SUPFAM" id="SSF52402">
    <property type="entry name" value="Adenine nucleotide alpha hydrolases-like"/>
    <property type="match status" value="1"/>
</dbReference>
<proteinExistence type="inferred from homology"/>
<gene>
    <name evidence="3" type="ORF">E4K67_24885</name>
</gene>
<dbReference type="InterPro" id="IPR011006">
    <property type="entry name" value="CheY-like_superfamily"/>
</dbReference>
<accession>A0A4Z0QZQ2</accession>
<dbReference type="PANTHER" id="PTHR46268:SF6">
    <property type="entry name" value="UNIVERSAL STRESS PROTEIN UP12"/>
    <property type="match status" value="1"/>
</dbReference>
<dbReference type="CDD" id="cd00293">
    <property type="entry name" value="USP-like"/>
    <property type="match status" value="1"/>
</dbReference>
<dbReference type="InterPro" id="IPR006015">
    <property type="entry name" value="Universal_stress_UspA"/>
</dbReference>
<dbReference type="AlphaFoldDB" id="A0A4Z0QZQ2"/>
<dbReference type="SUPFAM" id="SSF52172">
    <property type="entry name" value="CheY-like"/>
    <property type="match status" value="1"/>
</dbReference>